<feature type="region of interest" description="Disordered" evidence="1">
    <location>
        <begin position="41"/>
        <end position="60"/>
    </location>
</feature>
<dbReference type="Proteomes" id="UP001057336">
    <property type="component" value="Chromosome"/>
</dbReference>
<name>A0A9X9N6C4_NEISU</name>
<evidence type="ECO:0000313" key="3">
    <source>
        <dbReference type="Proteomes" id="UP001057336"/>
    </source>
</evidence>
<protein>
    <submittedName>
        <fullName evidence="2">Uncharacterized protein</fullName>
    </submittedName>
</protein>
<accession>A0A9X9N6C4</accession>
<proteinExistence type="predicted"/>
<evidence type="ECO:0000313" key="2">
    <source>
        <dbReference type="EMBL" id="UTG75065.1"/>
    </source>
</evidence>
<gene>
    <name evidence="2" type="ORF">KCG53_06790</name>
</gene>
<dbReference type="EMBL" id="CP073118">
    <property type="protein sequence ID" value="UTG75065.1"/>
    <property type="molecule type" value="Genomic_DNA"/>
</dbReference>
<evidence type="ECO:0000256" key="1">
    <source>
        <dbReference type="SAM" id="MobiDB-lite"/>
    </source>
</evidence>
<reference evidence="2" key="1">
    <citation type="submission" date="2021-04" db="EMBL/GenBank/DDBJ databases">
        <title>Characterizing Neisseria spp. as novel respiratory pathobionts in bronchiectasis.</title>
        <authorList>
            <person name="Li L."/>
            <person name="Mac Aogain M."/>
            <person name="Xu T."/>
            <person name="Jaggi T.K."/>
            <person name="Chan L.Y."/>
            <person name="Keir H.R."/>
            <person name="Dicker A.J."/>
            <person name="Qu J."/>
            <person name="Liu Y."/>
            <person name="Chen H.S."/>
            <person name="Koh M.S."/>
            <person name="Ong T.H."/>
            <person name="Lim A.Y.H."/>
            <person name="Abisheganaden J."/>
            <person name="Low T.B."/>
            <person name="Oliver B.G."/>
            <person name="Tan N.S."/>
            <person name="Fang M."/>
            <person name="Chalmers J.D."/>
            <person name="Chotirmall S.H."/>
        </authorList>
    </citation>
    <scope>NUCLEOTIDE SEQUENCE</scope>
    <source>
        <strain evidence="2">CG0073</strain>
    </source>
</reference>
<organism evidence="2 3">
    <name type="scientific">Neisseria subflava</name>
    <dbReference type="NCBI Taxonomy" id="28449"/>
    <lineage>
        <taxon>Bacteria</taxon>
        <taxon>Pseudomonadati</taxon>
        <taxon>Pseudomonadota</taxon>
        <taxon>Betaproteobacteria</taxon>
        <taxon>Neisseriales</taxon>
        <taxon>Neisseriaceae</taxon>
        <taxon>Neisseria</taxon>
    </lineage>
</organism>
<sequence length="60" mass="6430">MQTTTTKIAKGFSKALKYSPTGGFLNLTFLWQEGHSLTAANPLTNPPWIGHGSVGRGVKD</sequence>
<dbReference type="AlphaFoldDB" id="A0A9X9N6C4"/>